<dbReference type="Gene3D" id="1.10.630.10">
    <property type="entry name" value="Cytochrome P450"/>
    <property type="match status" value="1"/>
</dbReference>
<organism evidence="2 3">
    <name type="scientific">Streptomyces coeruleoprunus</name>
    <dbReference type="NCBI Taxonomy" id="285563"/>
    <lineage>
        <taxon>Bacteria</taxon>
        <taxon>Bacillati</taxon>
        <taxon>Actinomycetota</taxon>
        <taxon>Actinomycetes</taxon>
        <taxon>Kitasatosporales</taxon>
        <taxon>Streptomycetaceae</taxon>
        <taxon>Streptomyces</taxon>
    </lineage>
</organism>
<dbReference type="PRINTS" id="PR00359">
    <property type="entry name" value="BP450"/>
</dbReference>
<proteinExistence type="inferred from homology"/>
<dbReference type="SUPFAM" id="SSF48264">
    <property type="entry name" value="Cytochrome P450"/>
    <property type="match status" value="1"/>
</dbReference>
<dbReference type="CDD" id="cd11033">
    <property type="entry name" value="CYP142-like"/>
    <property type="match status" value="1"/>
</dbReference>
<evidence type="ECO:0000313" key="3">
    <source>
        <dbReference type="Proteomes" id="UP001595829"/>
    </source>
</evidence>
<comment type="caution">
    <text evidence="2">The sequence shown here is derived from an EMBL/GenBank/DDBJ whole genome shotgun (WGS) entry which is preliminary data.</text>
</comment>
<evidence type="ECO:0000313" key="2">
    <source>
        <dbReference type="EMBL" id="MFC5025628.1"/>
    </source>
</evidence>
<protein>
    <submittedName>
        <fullName evidence="2">Cytochrome P450</fullName>
    </submittedName>
</protein>
<keyword evidence="3" id="KW-1185">Reference proteome</keyword>
<dbReference type="InterPro" id="IPR001128">
    <property type="entry name" value="Cyt_P450"/>
</dbReference>
<gene>
    <name evidence="2" type="ORF">ACFPM3_26225</name>
</gene>
<dbReference type="InterPro" id="IPR002397">
    <property type="entry name" value="Cyt_P450_B"/>
</dbReference>
<dbReference type="RefSeq" id="WP_345688149.1">
    <property type="nucleotide sequence ID" value="NZ_BAABIT010000001.1"/>
</dbReference>
<dbReference type="Pfam" id="PF00067">
    <property type="entry name" value="p450"/>
    <property type="match status" value="1"/>
</dbReference>
<dbReference type="PANTHER" id="PTHR46696:SF4">
    <property type="entry name" value="BIOTIN BIOSYNTHESIS CYTOCHROME P450"/>
    <property type="match status" value="1"/>
</dbReference>
<comment type="similarity">
    <text evidence="1">Belongs to the cytochrome P450 family.</text>
</comment>
<evidence type="ECO:0000256" key="1">
    <source>
        <dbReference type="ARBA" id="ARBA00010617"/>
    </source>
</evidence>
<sequence>MHSESAASSPPRINLVDPELYAHGDPFEQWRWLRANEPVYWHPPTELPGFWALTRYDDVRAAYRDAETFSSARGILLRPADHGEDPGGGRTLALTDPPRHRQLRGLVDEWFALRSVRGFEPEMTEVARRVVDEALERGSCDFVADIAARVPLYVICNMMGVPSSDWDRLFTLTSQAFGAGDPATQRFAHLEIMGYFEELQAEKADDPSDDLVSILATATIDGSPLSPEDVILNCDNLLVGGTENTRIAAAGGMLAFLEHPGQWQALVEDPGLLPSAVEEVLRWTSTATHILRTAVRPVEIGGRRIEAGDRVTFWLPSANRDESVFDAPDTFDIRRKPNRHLALGFGEHFCLGSVLARAELRILYHELLHRSIRVEPDGEATRLRSIVVNGPERLPVKLTEGAAARP</sequence>
<dbReference type="EMBL" id="JBHSJD010000023">
    <property type="protein sequence ID" value="MFC5025628.1"/>
    <property type="molecule type" value="Genomic_DNA"/>
</dbReference>
<dbReference type="PANTHER" id="PTHR46696">
    <property type="entry name" value="P450, PUTATIVE (EUROFUNG)-RELATED"/>
    <property type="match status" value="1"/>
</dbReference>
<accession>A0ABV9XM72</accession>
<name>A0ABV9XM72_9ACTN</name>
<dbReference type="InterPro" id="IPR036396">
    <property type="entry name" value="Cyt_P450_sf"/>
</dbReference>
<reference evidence="3" key="1">
    <citation type="journal article" date="2019" name="Int. J. Syst. Evol. Microbiol.">
        <title>The Global Catalogue of Microorganisms (GCM) 10K type strain sequencing project: providing services to taxonomists for standard genome sequencing and annotation.</title>
        <authorList>
            <consortium name="The Broad Institute Genomics Platform"/>
            <consortium name="The Broad Institute Genome Sequencing Center for Infectious Disease"/>
            <person name="Wu L."/>
            <person name="Ma J."/>
        </authorList>
    </citation>
    <scope>NUCLEOTIDE SEQUENCE [LARGE SCALE GENOMIC DNA]</scope>
    <source>
        <strain evidence="3">CGMCC 4.1648</strain>
    </source>
</reference>
<dbReference type="Proteomes" id="UP001595829">
    <property type="component" value="Unassembled WGS sequence"/>
</dbReference>